<dbReference type="PANTHER" id="PTHR11092:SF0">
    <property type="entry name" value="EPIMERASE FAMILY PROTEIN SDR39U1"/>
    <property type="match status" value="1"/>
</dbReference>
<gene>
    <name evidence="3" type="ORF">NDN08_007480</name>
</gene>
<dbReference type="InterPro" id="IPR013549">
    <property type="entry name" value="DUF1731"/>
</dbReference>
<feature type="domain" description="DUF1731" evidence="2">
    <location>
        <begin position="308"/>
        <end position="353"/>
    </location>
</feature>
<dbReference type="InterPro" id="IPR010099">
    <property type="entry name" value="SDR39U1"/>
</dbReference>
<organism evidence="3 4">
    <name type="scientific">Rhodosorus marinus</name>
    <dbReference type="NCBI Taxonomy" id="101924"/>
    <lineage>
        <taxon>Eukaryota</taxon>
        <taxon>Rhodophyta</taxon>
        <taxon>Stylonematophyceae</taxon>
        <taxon>Stylonematales</taxon>
        <taxon>Stylonemataceae</taxon>
        <taxon>Rhodosorus</taxon>
    </lineage>
</organism>
<feature type="domain" description="NAD-dependent epimerase/dehydratase" evidence="1">
    <location>
        <begin position="55"/>
        <end position="280"/>
    </location>
</feature>
<dbReference type="SUPFAM" id="SSF51735">
    <property type="entry name" value="NAD(P)-binding Rossmann-fold domains"/>
    <property type="match status" value="1"/>
</dbReference>
<dbReference type="Pfam" id="PF01370">
    <property type="entry name" value="Epimerase"/>
    <property type="match status" value="1"/>
</dbReference>
<evidence type="ECO:0000259" key="1">
    <source>
        <dbReference type="Pfam" id="PF01370"/>
    </source>
</evidence>
<comment type="caution">
    <text evidence="3">The sequence shown here is derived from an EMBL/GenBank/DDBJ whole genome shotgun (WGS) entry which is preliminary data.</text>
</comment>
<dbReference type="InterPro" id="IPR001509">
    <property type="entry name" value="Epimerase_deHydtase"/>
</dbReference>
<sequence length="357" mass="37227">MIGFVVGGIRSGRGVRSELNEGRAFFGVRTGSGMEARRCGRAQLTMVTAGGLSKVVVAGGSGFLGKYITRQLVNDGCDEVVVLSRSGKSSEVKAVTSEAWDPKDLTGSWVSVLNGADAVINLCGELIIQPWTAAAKEKITKSRLESTRSLVQAMSQIDVVENRPRVFVSASAVGFYGISDTEEFSESSPAGKDFLADLCVKWEAEAQKANELAIRTVIMRNGIILGRGGGALGVMLPVFSFALGGTLGAGSQWVSWVTATDAAAAYVNAAESSAMVGAYNLTAPQPCSSKQMSDSLAAALGRPALFPAPAFAIKAVLGEGSTALLDGQKVLPDRLLADGFEFTSTNIADAMKTIVKA</sequence>
<dbReference type="Gene3D" id="3.40.50.720">
    <property type="entry name" value="NAD(P)-binding Rossmann-like Domain"/>
    <property type="match status" value="1"/>
</dbReference>
<reference evidence="3 4" key="1">
    <citation type="journal article" date="2023" name="Nat. Commun.">
        <title>Origin of minicircular mitochondrial genomes in red algae.</title>
        <authorList>
            <person name="Lee Y."/>
            <person name="Cho C.H."/>
            <person name="Lee Y.M."/>
            <person name="Park S.I."/>
            <person name="Yang J.H."/>
            <person name="West J.A."/>
            <person name="Bhattacharya D."/>
            <person name="Yoon H.S."/>
        </authorList>
    </citation>
    <scope>NUCLEOTIDE SEQUENCE [LARGE SCALE GENOMIC DNA]</scope>
    <source>
        <strain evidence="3 4">CCMP1338</strain>
        <tissue evidence="3">Whole cell</tissue>
    </source>
</reference>
<dbReference type="InterPro" id="IPR036291">
    <property type="entry name" value="NAD(P)-bd_dom_sf"/>
</dbReference>
<accession>A0AAV8V0I6</accession>
<dbReference type="PANTHER" id="PTHR11092">
    <property type="entry name" value="SUGAR NUCLEOTIDE EPIMERASE RELATED"/>
    <property type="match status" value="1"/>
</dbReference>
<evidence type="ECO:0000313" key="3">
    <source>
        <dbReference type="EMBL" id="KAJ8907366.1"/>
    </source>
</evidence>
<keyword evidence="4" id="KW-1185">Reference proteome</keyword>
<dbReference type="Pfam" id="PF08338">
    <property type="entry name" value="DUF1731"/>
    <property type="match status" value="1"/>
</dbReference>
<dbReference type="AlphaFoldDB" id="A0AAV8V0I6"/>
<evidence type="ECO:0008006" key="5">
    <source>
        <dbReference type="Google" id="ProtNLM"/>
    </source>
</evidence>
<evidence type="ECO:0000313" key="4">
    <source>
        <dbReference type="Proteomes" id="UP001157974"/>
    </source>
</evidence>
<dbReference type="NCBIfam" id="TIGR01777">
    <property type="entry name" value="yfcH"/>
    <property type="match status" value="1"/>
</dbReference>
<protein>
    <recommendedName>
        <fullName evidence="5">DUF1731 domain-containing protein</fullName>
    </recommendedName>
</protein>
<evidence type="ECO:0000259" key="2">
    <source>
        <dbReference type="Pfam" id="PF08338"/>
    </source>
</evidence>
<dbReference type="Proteomes" id="UP001157974">
    <property type="component" value="Unassembled WGS sequence"/>
</dbReference>
<proteinExistence type="predicted"/>
<dbReference type="EMBL" id="JAMWBK010000002">
    <property type="protein sequence ID" value="KAJ8907366.1"/>
    <property type="molecule type" value="Genomic_DNA"/>
</dbReference>
<name>A0AAV8V0I6_9RHOD</name>